<sequence>MIHARPTPIHRTPLLTLLVALALLPTSPQAQTPPPPAPAKKHPGCFVLLDLKTGEQKRNDPERCAKRLPPASTFKIPHALIALETGVVTDPAATRKWDGKKRSVADWNRDHSLESAITASAVWFFQGTAKQIGRERMKEWVHRFNYGNEDTSGELTGFWLGGPLRISPEEQVRFLARLYRGELPVSERSRETVKRTLVQSPDTAPERMKRLAGPWPSGAVVSGKTGSTSTKEDGDVSWLVGHVRSPRGEYVFASLVTGEHLEGPVALHAAVDELQAQGLLSPLGPETGAQ</sequence>
<proteinExistence type="inferred from homology"/>
<keyword evidence="12" id="KW-1185">Reference proteome</keyword>
<feature type="region of interest" description="Disordered" evidence="8">
    <location>
        <begin position="192"/>
        <end position="233"/>
    </location>
</feature>
<dbReference type="Pfam" id="PF00905">
    <property type="entry name" value="Transpeptidase"/>
    <property type="match status" value="1"/>
</dbReference>
<evidence type="ECO:0000256" key="5">
    <source>
        <dbReference type="ARBA" id="ARBA00022801"/>
    </source>
</evidence>
<dbReference type="Proteomes" id="UP001611383">
    <property type="component" value="Chromosome"/>
</dbReference>
<keyword evidence="4 9" id="KW-0732">Signal</keyword>
<evidence type="ECO:0000256" key="3">
    <source>
        <dbReference type="ARBA" id="ARBA00012865"/>
    </source>
</evidence>
<evidence type="ECO:0000259" key="10">
    <source>
        <dbReference type="Pfam" id="PF00905"/>
    </source>
</evidence>
<keyword evidence="6 7" id="KW-0046">Antibiotic resistance</keyword>
<dbReference type="InterPro" id="IPR002137">
    <property type="entry name" value="Beta-lactam_class-D_AS"/>
</dbReference>
<dbReference type="EC" id="3.5.2.6" evidence="3 7"/>
<dbReference type="PANTHER" id="PTHR30627:SF6">
    <property type="entry name" value="BETA-LACTAMASE YBXI-RELATED"/>
    <property type="match status" value="1"/>
</dbReference>
<gene>
    <name evidence="11" type="ORF">F0U60_46470</name>
</gene>
<comment type="catalytic activity">
    <reaction evidence="1 7">
        <text>a beta-lactam + H2O = a substituted beta-amino acid</text>
        <dbReference type="Rhea" id="RHEA:20401"/>
        <dbReference type="ChEBI" id="CHEBI:15377"/>
        <dbReference type="ChEBI" id="CHEBI:35627"/>
        <dbReference type="ChEBI" id="CHEBI:140347"/>
        <dbReference type="EC" id="3.5.2.6"/>
    </reaction>
</comment>
<dbReference type="RefSeq" id="WP_395810223.1">
    <property type="nucleotide sequence ID" value="NZ_CP043494.1"/>
</dbReference>
<evidence type="ECO:0000256" key="7">
    <source>
        <dbReference type="RuleBase" id="RU361140"/>
    </source>
</evidence>
<keyword evidence="5 7" id="KW-0378">Hydrolase</keyword>
<dbReference type="Gene3D" id="3.40.710.10">
    <property type="entry name" value="DD-peptidase/beta-lactamase superfamily"/>
    <property type="match status" value="1"/>
</dbReference>
<evidence type="ECO:0000256" key="8">
    <source>
        <dbReference type="SAM" id="MobiDB-lite"/>
    </source>
</evidence>
<dbReference type="PROSITE" id="PS00337">
    <property type="entry name" value="BETA_LACTAMASE_D"/>
    <property type="match status" value="1"/>
</dbReference>
<feature type="signal peptide" evidence="9">
    <location>
        <begin position="1"/>
        <end position="30"/>
    </location>
</feature>
<dbReference type="InterPro" id="IPR012338">
    <property type="entry name" value="Beta-lactam/transpept-like"/>
</dbReference>
<evidence type="ECO:0000313" key="12">
    <source>
        <dbReference type="Proteomes" id="UP001611383"/>
    </source>
</evidence>
<accession>A0ABY9X5T4</accession>
<dbReference type="EMBL" id="CP043494">
    <property type="protein sequence ID" value="WNG50754.1"/>
    <property type="molecule type" value="Genomic_DNA"/>
</dbReference>
<protein>
    <recommendedName>
        <fullName evidence="3 7">Beta-lactamase</fullName>
        <ecNumber evidence="3 7">3.5.2.6</ecNumber>
    </recommendedName>
</protein>
<evidence type="ECO:0000256" key="6">
    <source>
        <dbReference type="ARBA" id="ARBA00023251"/>
    </source>
</evidence>
<evidence type="ECO:0000256" key="2">
    <source>
        <dbReference type="ARBA" id="ARBA00007898"/>
    </source>
</evidence>
<feature type="domain" description="Penicillin-binding protein transpeptidase" evidence="10">
    <location>
        <begin position="44"/>
        <end position="260"/>
    </location>
</feature>
<reference evidence="11 12" key="1">
    <citation type="submission" date="2019-08" db="EMBL/GenBank/DDBJ databases">
        <title>Archangium and Cystobacter genomes.</title>
        <authorList>
            <person name="Chen I.-C.K."/>
            <person name="Wielgoss S."/>
        </authorList>
    </citation>
    <scope>NUCLEOTIDE SEQUENCE [LARGE SCALE GENOMIC DNA]</scope>
    <source>
        <strain evidence="11 12">Cbm 6</strain>
    </source>
</reference>
<feature type="chain" id="PRO_5046841870" description="Beta-lactamase" evidence="9">
    <location>
        <begin position="31"/>
        <end position="290"/>
    </location>
</feature>
<evidence type="ECO:0000256" key="1">
    <source>
        <dbReference type="ARBA" id="ARBA00001526"/>
    </source>
</evidence>
<evidence type="ECO:0000313" key="11">
    <source>
        <dbReference type="EMBL" id="WNG50754.1"/>
    </source>
</evidence>
<evidence type="ECO:0000256" key="4">
    <source>
        <dbReference type="ARBA" id="ARBA00022729"/>
    </source>
</evidence>
<evidence type="ECO:0000256" key="9">
    <source>
        <dbReference type="SAM" id="SignalP"/>
    </source>
</evidence>
<dbReference type="SUPFAM" id="SSF56601">
    <property type="entry name" value="beta-lactamase/transpeptidase-like"/>
    <property type="match status" value="1"/>
</dbReference>
<dbReference type="InterPro" id="IPR050515">
    <property type="entry name" value="Beta-lactam/transpept"/>
</dbReference>
<organism evidence="11 12">
    <name type="scientific">Archangium minus</name>
    <dbReference type="NCBI Taxonomy" id="83450"/>
    <lineage>
        <taxon>Bacteria</taxon>
        <taxon>Pseudomonadati</taxon>
        <taxon>Myxococcota</taxon>
        <taxon>Myxococcia</taxon>
        <taxon>Myxococcales</taxon>
        <taxon>Cystobacterineae</taxon>
        <taxon>Archangiaceae</taxon>
        <taxon>Archangium</taxon>
    </lineage>
</organism>
<comment type="similarity">
    <text evidence="2 7">Belongs to the class-D beta-lactamase family.</text>
</comment>
<dbReference type="PANTHER" id="PTHR30627">
    <property type="entry name" value="PEPTIDOGLYCAN D,D-TRANSPEPTIDASE"/>
    <property type="match status" value="1"/>
</dbReference>
<dbReference type="InterPro" id="IPR001460">
    <property type="entry name" value="PCN-bd_Tpept"/>
</dbReference>
<name>A0ABY9X5T4_9BACT</name>